<evidence type="ECO:0008006" key="3">
    <source>
        <dbReference type="Google" id="ProtNLM"/>
    </source>
</evidence>
<dbReference type="OrthoDB" id="5295572at2"/>
<organism evidence="1 2">
    <name type="scientific">Bdellovibrio bacteriovorus</name>
    <dbReference type="NCBI Taxonomy" id="959"/>
    <lineage>
        <taxon>Bacteria</taxon>
        <taxon>Pseudomonadati</taxon>
        <taxon>Bdellovibrionota</taxon>
        <taxon>Bdellovibrionia</taxon>
        <taxon>Bdellovibrionales</taxon>
        <taxon>Pseudobdellovibrionaceae</taxon>
        <taxon>Bdellovibrio</taxon>
    </lineage>
</organism>
<dbReference type="EMBL" id="LUKF01000014">
    <property type="protein sequence ID" value="KYG63527.1"/>
    <property type="molecule type" value="Genomic_DNA"/>
</dbReference>
<evidence type="ECO:0000313" key="1">
    <source>
        <dbReference type="EMBL" id="KYG63527.1"/>
    </source>
</evidence>
<dbReference type="Gene3D" id="3.40.50.150">
    <property type="entry name" value="Vaccinia Virus protein VP39"/>
    <property type="match status" value="1"/>
</dbReference>
<comment type="caution">
    <text evidence="1">The sequence shown here is derived from an EMBL/GenBank/DDBJ whole genome shotgun (WGS) entry which is preliminary data.</text>
</comment>
<protein>
    <recommendedName>
        <fullName evidence="3">SAM-dependent methyltransferase</fullName>
    </recommendedName>
</protein>
<dbReference type="InterPro" id="IPR029063">
    <property type="entry name" value="SAM-dependent_MTases_sf"/>
</dbReference>
<gene>
    <name evidence="1" type="ORF">AZI85_04960</name>
</gene>
<reference evidence="1 2" key="1">
    <citation type="submission" date="2016-03" db="EMBL/GenBank/DDBJ databases">
        <authorList>
            <person name="Ploux O."/>
        </authorList>
    </citation>
    <scope>NUCLEOTIDE SEQUENCE [LARGE SCALE GENOMIC DNA]</scope>
    <source>
        <strain evidence="1 2">BER2</strain>
    </source>
</reference>
<dbReference type="PANTHER" id="PTHR38451">
    <property type="entry name" value="TRNA (ADENINE(22)-N(1))-METHYLTRANSFERASE"/>
    <property type="match status" value="1"/>
</dbReference>
<dbReference type="Proteomes" id="UP000075391">
    <property type="component" value="Unassembled WGS sequence"/>
</dbReference>
<evidence type="ECO:0000313" key="2">
    <source>
        <dbReference type="Proteomes" id="UP000075391"/>
    </source>
</evidence>
<accession>A0A150WJ10</accession>
<dbReference type="AlphaFoldDB" id="A0A150WJ10"/>
<name>A0A150WJ10_BDEBC</name>
<dbReference type="SUPFAM" id="SSF53335">
    <property type="entry name" value="S-adenosyl-L-methionine-dependent methyltransferases"/>
    <property type="match status" value="1"/>
</dbReference>
<dbReference type="PANTHER" id="PTHR38451:SF1">
    <property type="entry name" value="TRNA (ADENINE(22)-N(1))-METHYLTRANSFERASE"/>
    <property type="match status" value="1"/>
</dbReference>
<dbReference type="Pfam" id="PF12847">
    <property type="entry name" value="Methyltransf_18"/>
    <property type="match status" value="1"/>
</dbReference>
<sequence>MQLIFDQLLPGQPVWDFCCDHGILGISAYRSGLFPEVYFVDQVAHIMDRLRARFSEKHFDELSTSRAEFFTSAGEDLDTVLKGTVVIAGVGTHTIFKILNSLHQKELLQAQRVILCPQNYEDKLVGFLSEIPHFQYEFCNEHYEFVERGRARKLLILHKKPVMESV</sequence>
<proteinExistence type="predicted"/>